<feature type="domain" description="UBA" evidence="2">
    <location>
        <begin position="13"/>
        <end position="54"/>
    </location>
</feature>
<evidence type="ECO:0000259" key="2">
    <source>
        <dbReference type="PROSITE" id="PS50030"/>
    </source>
</evidence>
<dbReference type="EMBL" id="NBSK02000003">
    <property type="protein sequence ID" value="KAJ0218780.1"/>
    <property type="molecule type" value="Genomic_DNA"/>
</dbReference>
<evidence type="ECO:0000313" key="4">
    <source>
        <dbReference type="Proteomes" id="UP000235145"/>
    </source>
</evidence>
<evidence type="ECO:0000256" key="1">
    <source>
        <dbReference type="SAM" id="MobiDB-lite"/>
    </source>
</evidence>
<dbReference type="InterPro" id="IPR015940">
    <property type="entry name" value="UBA"/>
</dbReference>
<name>A0A9R1W5I4_LACSA</name>
<gene>
    <name evidence="3" type="ORF">LSAT_V11C300133520</name>
</gene>
<dbReference type="AlphaFoldDB" id="A0A9R1W5I4"/>
<dbReference type="SMART" id="SM00165">
    <property type="entry name" value="UBA"/>
    <property type="match status" value="1"/>
</dbReference>
<dbReference type="SUPFAM" id="SSF46934">
    <property type="entry name" value="UBA-like"/>
    <property type="match status" value="1"/>
</dbReference>
<keyword evidence="4" id="KW-1185">Reference proteome</keyword>
<reference evidence="3 4" key="1">
    <citation type="journal article" date="2017" name="Nat. Commun.">
        <title>Genome assembly with in vitro proximity ligation data and whole-genome triplication in lettuce.</title>
        <authorList>
            <person name="Reyes-Chin-Wo S."/>
            <person name="Wang Z."/>
            <person name="Yang X."/>
            <person name="Kozik A."/>
            <person name="Arikit S."/>
            <person name="Song C."/>
            <person name="Xia L."/>
            <person name="Froenicke L."/>
            <person name="Lavelle D.O."/>
            <person name="Truco M.J."/>
            <person name="Xia R."/>
            <person name="Zhu S."/>
            <person name="Xu C."/>
            <person name="Xu H."/>
            <person name="Xu X."/>
            <person name="Cox K."/>
            <person name="Korf I."/>
            <person name="Meyers B.C."/>
            <person name="Michelmore R.W."/>
        </authorList>
    </citation>
    <scope>NUCLEOTIDE SEQUENCE [LARGE SCALE GENOMIC DNA]</scope>
    <source>
        <strain evidence="4">cv. Salinas</strain>
        <tissue evidence="3">Seedlings</tissue>
    </source>
</reference>
<dbReference type="PROSITE" id="PS50030">
    <property type="entry name" value="UBA"/>
    <property type="match status" value="1"/>
</dbReference>
<dbReference type="Gene3D" id="1.10.8.10">
    <property type="entry name" value="DNA helicase RuvA subunit, C-terminal domain"/>
    <property type="match status" value="1"/>
</dbReference>
<proteinExistence type="predicted"/>
<protein>
    <recommendedName>
        <fullName evidence="2">UBA domain-containing protein</fullName>
    </recommendedName>
</protein>
<dbReference type="InterPro" id="IPR009060">
    <property type="entry name" value="UBA-like_sf"/>
</dbReference>
<dbReference type="PANTHER" id="PTHR46713:SF1">
    <property type="entry name" value="F13M7.16 PROTEIN"/>
    <property type="match status" value="1"/>
</dbReference>
<dbReference type="Proteomes" id="UP000235145">
    <property type="component" value="Unassembled WGS sequence"/>
</dbReference>
<organism evidence="3 4">
    <name type="scientific">Lactuca sativa</name>
    <name type="common">Garden lettuce</name>
    <dbReference type="NCBI Taxonomy" id="4236"/>
    <lineage>
        <taxon>Eukaryota</taxon>
        <taxon>Viridiplantae</taxon>
        <taxon>Streptophyta</taxon>
        <taxon>Embryophyta</taxon>
        <taxon>Tracheophyta</taxon>
        <taxon>Spermatophyta</taxon>
        <taxon>Magnoliopsida</taxon>
        <taxon>eudicotyledons</taxon>
        <taxon>Gunneridae</taxon>
        <taxon>Pentapetalae</taxon>
        <taxon>asterids</taxon>
        <taxon>campanulids</taxon>
        <taxon>Asterales</taxon>
        <taxon>Asteraceae</taxon>
        <taxon>Cichorioideae</taxon>
        <taxon>Cichorieae</taxon>
        <taxon>Lactucinae</taxon>
        <taxon>Lactuca</taxon>
    </lineage>
</organism>
<dbReference type="Pfam" id="PF22562">
    <property type="entry name" value="UBA_7"/>
    <property type="match status" value="1"/>
</dbReference>
<sequence length="118" mass="13310">MLHVSLLEMFVPDVDLKLLEELESMGFSKERSTRALHFSGNSSLEAAANWIVEHEEDADIDQMPLVSAKSKSEPSKPSLTPEERKAKAQEPKERARKKKDENGKRTREGADTNWEGTT</sequence>
<accession>A0A9R1W5I4</accession>
<feature type="region of interest" description="Disordered" evidence="1">
    <location>
        <begin position="60"/>
        <end position="118"/>
    </location>
</feature>
<feature type="compositionally biased region" description="Basic and acidic residues" evidence="1">
    <location>
        <begin position="81"/>
        <end position="110"/>
    </location>
</feature>
<evidence type="ECO:0000313" key="3">
    <source>
        <dbReference type="EMBL" id="KAJ0218780.1"/>
    </source>
</evidence>
<dbReference type="PANTHER" id="PTHR46713">
    <property type="entry name" value="F13M7.16 PROTEIN"/>
    <property type="match status" value="1"/>
</dbReference>
<comment type="caution">
    <text evidence="3">The sequence shown here is derived from an EMBL/GenBank/DDBJ whole genome shotgun (WGS) entry which is preliminary data.</text>
</comment>